<sequence>MTAVLSSMDPLRKERTMSFDDNAVSYSPGGTDWRTKYNEVLDMLAETKAELDEFHHASKELEAELEAELARTEQAQQDLKIKVSRAESERDDWKSKFMSLQTNHNTTTTSLQRELDKLRQEYQSVKVQLRELEMGNDDLERNERAISCSLADMEAKYSRVLEEKILLEQELLEKVHLEEETQRLKDELRDANEENSVLKNKLSSAEATAAEQASQLLDLQRTRRSEENLRQTSRPPDLDLSELSPRSKAAGSQVTTPKASGLSKSVTQASLQRASLYSKESPLSALKASHSWNADSYSNLHLDVINKYHRLKE</sequence>
<evidence type="ECO:0000313" key="9">
    <source>
        <dbReference type="EMBL" id="EAU93084.2"/>
    </source>
</evidence>
<comment type="subcellular location">
    <subcellularLocation>
        <location evidence="1">Cytoplasm</location>
        <location evidence="1">Cytoskeleton</location>
    </subcellularLocation>
</comment>
<evidence type="ECO:0000256" key="1">
    <source>
        <dbReference type="ARBA" id="ARBA00004245"/>
    </source>
</evidence>
<dbReference type="PANTHER" id="PTHR10921">
    <property type="entry name" value="NUCLEAR DISTRIBUTION PROTEIN NUDE HOMOLOG 1"/>
    <property type="match status" value="1"/>
</dbReference>
<evidence type="ECO:0000256" key="2">
    <source>
        <dbReference type="ARBA" id="ARBA00007429"/>
    </source>
</evidence>
<dbReference type="HOGENOM" id="CLU_077167_0_0_1"/>
<dbReference type="GO" id="GO:0005874">
    <property type="term" value="C:microtubule"/>
    <property type="evidence" value="ECO:0007669"/>
    <property type="project" value="UniProtKB-KW"/>
</dbReference>
<comment type="caution">
    <text evidence="9">The sequence shown here is derived from an EMBL/GenBank/DDBJ whole genome shotgun (WGS) entry which is preliminary data.</text>
</comment>
<evidence type="ECO:0000256" key="3">
    <source>
        <dbReference type="ARBA" id="ARBA00022490"/>
    </source>
</evidence>
<dbReference type="OMA" id="EDETAYW"/>
<dbReference type="AlphaFoldDB" id="A8N1S6"/>
<name>A8N1S6_COPC7</name>
<dbReference type="GO" id="GO:0000776">
    <property type="term" value="C:kinetochore"/>
    <property type="evidence" value="ECO:0007669"/>
    <property type="project" value="TreeGrafter"/>
</dbReference>
<dbReference type="InterPro" id="IPR006964">
    <property type="entry name" value="NUDE_dom"/>
</dbReference>
<accession>A8N1S6</accession>
<feature type="region of interest" description="Disordered" evidence="7">
    <location>
        <begin position="186"/>
        <end position="266"/>
    </location>
</feature>
<keyword evidence="5" id="KW-0175">Coiled coil</keyword>
<dbReference type="STRING" id="240176.A8N1S6"/>
<gene>
    <name evidence="9" type="ORF">CC1G_06804</name>
</gene>
<organism evidence="9 10">
    <name type="scientific">Coprinopsis cinerea (strain Okayama-7 / 130 / ATCC MYA-4618 / FGSC 9003)</name>
    <name type="common">Inky cap fungus</name>
    <name type="synonym">Hormographiella aspergillata</name>
    <dbReference type="NCBI Taxonomy" id="240176"/>
    <lineage>
        <taxon>Eukaryota</taxon>
        <taxon>Fungi</taxon>
        <taxon>Dikarya</taxon>
        <taxon>Basidiomycota</taxon>
        <taxon>Agaricomycotina</taxon>
        <taxon>Agaricomycetes</taxon>
        <taxon>Agaricomycetidae</taxon>
        <taxon>Agaricales</taxon>
        <taxon>Agaricineae</taxon>
        <taxon>Psathyrellaceae</taxon>
        <taxon>Coprinopsis</taxon>
    </lineage>
</organism>
<dbReference type="Gene3D" id="6.10.250.1080">
    <property type="match status" value="1"/>
</dbReference>
<feature type="compositionally biased region" description="Low complexity" evidence="7">
    <location>
        <begin position="202"/>
        <end position="217"/>
    </location>
</feature>
<dbReference type="Pfam" id="PF04880">
    <property type="entry name" value="NUDE_C"/>
    <property type="match status" value="1"/>
</dbReference>
<dbReference type="GeneID" id="6005244"/>
<keyword evidence="10" id="KW-1185">Reference proteome</keyword>
<protein>
    <recommendedName>
        <fullName evidence="8">NUDE domain-containing protein</fullName>
    </recommendedName>
</protein>
<dbReference type="GO" id="GO:0007059">
    <property type="term" value="P:chromosome segregation"/>
    <property type="evidence" value="ECO:0007669"/>
    <property type="project" value="TreeGrafter"/>
</dbReference>
<evidence type="ECO:0000259" key="8">
    <source>
        <dbReference type="Pfam" id="PF04880"/>
    </source>
</evidence>
<feature type="compositionally biased region" description="Basic and acidic residues" evidence="7">
    <location>
        <begin position="220"/>
        <end position="229"/>
    </location>
</feature>
<dbReference type="eggNOG" id="KOG1853">
    <property type="taxonomic scope" value="Eukaryota"/>
</dbReference>
<keyword evidence="3" id="KW-0963">Cytoplasm</keyword>
<dbReference type="GO" id="GO:0007020">
    <property type="term" value="P:microtubule nucleation"/>
    <property type="evidence" value="ECO:0007669"/>
    <property type="project" value="TreeGrafter"/>
</dbReference>
<evidence type="ECO:0000313" key="10">
    <source>
        <dbReference type="Proteomes" id="UP000001861"/>
    </source>
</evidence>
<evidence type="ECO:0000256" key="6">
    <source>
        <dbReference type="ARBA" id="ARBA00023212"/>
    </source>
</evidence>
<dbReference type="RefSeq" id="XP_001828818.2">
    <property type="nucleotide sequence ID" value="XM_001828766.2"/>
</dbReference>
<dbReference type="GO" id="GO:0051642">
    <property type="term" value="P:centrosome localization"/>
    <property type="evidence" value="ECO:0007669"/>
    <property type="project" value="TreeGrafter"/>
</dbReference>
<dbReference type="InParanoid" id="A8N1S6"/>
<proteinExistence type="inferred from homology"/>
<dbReference type="OrthoDB" id="5877028at2759"/>
<dbReference type="KEGG" id="cci:CC1G_06804"/>
<dbReference type="VEuPathDB" id="FungiDB:CC1G_06804"/>
<feature type="compositionally biased region" description="Polar residues" evidence="7">
    <location>
        <begin position="250"/>
        <end position="266"/>
    </location>
</feature>
<keyword evidence="6" id="KW-0206">Cytoskeleton</keyword>
<keyword evidence="4" id="KW-0493">Microtubule</keyword>
<dbReference type="EMBL" id="AACS02000001">
    <property type="protein sequence ID" value="EAU93084.2"/>
    <property type="molecule type" value="Genomic_DNA"/>
</dbReference>
<dbReference type="InterPro" id="IPR033494">
    <property type="entry name" value="NUDE"/>
</dbReference>
<dbReference type="Proteomes" id="UP000001861">
    <property type="component" value="Unassembled WGS sequence"/>
</dbReference>
<evidence type="ECO:0000256" key="4">
    <source>
        <dbReference type="ARBA" id="ARBA00022701"/>
    </source>
</evidence>
<evidence type="ECO:0000256" key="5">
    <source>
        <dbReference type="ARBA" id="ARBA00023054"/>
    </source>
</evidence>
<evidence type="ECO:0000256" key="7">
    <source>
        <dbReference type="SAM" id="MobiDB-lite"/>
    </source>
</evidence>
<dbReference type="GO" id="GO:0047496">
    <property type="term" value="P:vesicle transport along microtubule"/>
    <property type="evidence" value="ECO:0007669"/>
    <property type="project" value="TreeGrafter"/>
</dbReference>
<comment type="similarity">
    <text evidence="2">Belongs to the nudE family.</text>
</comment>
<dbReference type="GO" id="GO:0008017">
    <property type="term" value="F:microtubule binding"/>
    <property type="evidence" value="ECO:0007669"/>
    <property type="project" value="InterPro"/>
</dbReference>
<dbReference type="PANTHER" id="PTHR10921:SF1">
    <property type="entry name" value="NUCLEAR DISTRIBUTION PROTEIN NUDE HOMOLOG"/>
    <property type="match status" value="1"/>
</dbReference>
<dbReference type="GO" id="GO:0005871">
    <property type="term" value="C:kinesin complex"/>
    <property type="evidence" value="ECO:0007669"/>
    <property type="project" value="TreeGrafter"/>
</dbReference>
<feature type="domain" description="NUDE" evidence="8">
    <location>
        <begin position="149"/>
        <end position="289"/>
    </location>
</feature>
<reference evidence="9 10" key="1">
    <citation type="journal article" date="2010" name="Proc. Natl. Acad. Sci. U.S.A.">
        <title>Insights into evolution of multicellular fungi from the assembled chromosomes of the mushroom Coprinopsis cinerea (Coprinus cinereus).</title>
        <authorList>
            <person name="Stajich J.E."/>
            <person name="Wilke S.K."/>
            <person name="Ahren D."/>
            <person name="Au C.H."/>
            <person name="Birren B.W."/>
            <person name="Borodovsky M."/>
            <person name="Burns C."/>
            <person name="Canback B."/>
            <person name="Casselton L.A."/>
            <person name="Cheng C.K."/>
            <person name="Deng J."/>
            <person name="Dietrich F.S."/>
            <person name="Fargo D.C."/>
            <person name="Farman M.L."/>
            <person name="Gathman A.C."/>
            <person name="Goldberg J."/>
            <person name="Guigo R."/>
            <person name="Hoegger P.J."/>
            <person name="Hooker J.B."/>
            <person name="Huggins A."/>
            <person name="James T.Y."/>
            <person name="Kamada T."/>
            <person name="Kilaru S."/>
            <person name="Kodira C."/>
            <person name="Kues U."/>
            <person name="Kupfer D."/>
            <person name="Kwan H.S."/>
            <person name="Lomsadze A."/>
            <person name="Li W."/>
            <person name="Lilly W.W."/>
            <person name="Ma L.J."/>
            <person name="Mackey A.J."/>
            <person name="Manning G."/>
            <person name="Martin F."/>
            <person name="Muraguchi H."/>
            <person name="Natvig D.O."/>
            <person name="Palmerini H."/>
            <person name="Ramesh M.A."/>
            <person name="Rehmeyer C.J."/>
            <person name="Roe B.A."/>
            <person name="Shenoy N."/>
            <person name="Stanke M."/>
            <person name="Ter-Hovhannisyan V."/>
            <person name="Tunlid A."/>
            <person name="Velagapudi R."/>
            <person name="Vision T.J."/>
            <person name="Zeng Q."/>
            <person name="Zolan M.E."/>
            <person name="Pukkila P.J."/>
        </authorList>
    </citation>
    <scope>NUCLEOTIDE SEQUENCE [LARGE SCALE GENOMIC DNA]</scope>
    <source>
        <strain evidence="10">Okayama-7 / 130 / ATCC MYA-4618 / FGSC 9003</strain>
    </source>
</reference>
<dbReference type="GO" id="GO:0000132">
    <property type="term" value="P:establishment of mitotic spindle orientation"/>
    <property type="evidence" value="ECO:0007669"/>
    <property type="project" value="TreeGrafter"/>
</dbReference>